<evidence type="ECO:0000313" key="2">
    <source>
        <dbReference type="EMBL" id="MBT9146042.1"/>
    </source>
</evidence>
<organism evidence="2 3">
    <name type="scientific">Psychracetigena formicireducens</name>
    <dbReference type="NCBI Taxonomy" id="2986056"/>
    <lineage>
        <taxon>Bacteria</taxon>
        <taxon>Bacillati</taxon>
        <taxon>Candidatus Lithacetigenota</taxon>
        <taxon>Candidatus Psychracetigena</taxon>
    </lineage>
</organism>
<dbReference type="AlphaFoldDB" id="A0A9E2BI97"/>
<evidence type="ECO:0000313" key="3">
    <source>
        <dbReference type="Proteomes" id="UP000811545"/>
    </source>
</evidence>
<dbReference type="InterPro" id="IPR043519">
    <property type="entry name" value="NT_sf"/>
</dbReference>
<dbReference type="PANTHER" id="PTHR43449:SF1">
    <property type="entry name" value="POLYMERASE BETA NUCLEOTIDYLTRANSFERASE DOMAIN-CONTAINING PROTEIN"/>
    <property type="match status" value="1"/>
</dbReference>
<dbReference type="Pfam" id="PF01909">
    <property type="entry name" value="NTP_transf_2"/>
    <property type="match status" value="1"/>
</dbReference>
<protein>
    <recommendedName>
        <fullName evidence="1">Polymerase nucleotidyl transferase domain-containing protein</fullName>
    </recommendedName>
</protein>
<dbReference type="GO" id="GO:0016779">
    <property type="term" value="F:nucleotidyltransferase activity"/>
    <property type="evidence" value="ECO:0007669"/>
    <property type="project" value="InterPro"/>
</dbReference>
<evidence type="ECO:0000259" key="1">
    <source>
        <dbReference type="Pfam" id="PF01909"/>
    </source>
</evidence>
<dbReference type="SUPFAM" id="SSF81301">
    <property type="entry name" value="Nucleotidyltransferase"/>
    <property type="match status" value="1"/>
</dbReference>
<accession>A0A9E2BI97</accession>
<dbReference type="Gene3D" id="3.30.460.10">
    <property type="entry name" value="Beta Polymerase, domain 2"/>
    <property type="match status" value="1"/>
</dbReference>
<proteinExistence type="predicted"/>
<feature type="domain" description="Polymerase nucleotidyl transferase" evidence="1">
    <location>
        <begin position="24"/>
        <end position="100"/>
    </location>
</feature>
<name>A0A9E2BI97_PSYF1</name>
<sequence length="118" mass="13857">MPITFEKLQAQRELRKKKLDHALKEAIRQLKDLGALKVILFGSYSSGVIRRWSDLDLLVVMPSTKSGKEWFKDIYDKIDIEVAVDILPFTEEEFRMKIETSSFIRHAIRTGRVVYEER</sequence>
<dbReference type="CDD" id="cd05403">
    <property type="entry name" value="NT_KNTase_like"/>
    <property type="match status" value="1"/>
</dbReference>
<dbReference type="PANTHER" id="PTHR43449">
    <property type="entry name" value="NUCLEOTIDYLTRANSFERASE"/>
    <property type="match status" value="1"/>
</dbReference>
<comment type="caution">
    <text evidence="2">The sequence shown here is derived from an EMBL/GenBank/DDBJ whole genome shotgun (WGS) entry which is preliminary data.</text>
</comment>
<dbReference type="Proteomes" id="UP000811545">
    <property type="component" value="Unassembled WGS sequence"/>
</dbReference>
<reference evidence="2 3" key="1">
    <citation type="journal article" date="2021" name="bioRxiv">
        <title>Unique metabolic strategies in Hadean analogues reveal hints for primordial physiology.</title>
        <authorList>
            <person name="Nobu M.K."/>
            <person name="Nakai R."/>
            <person name="Tamazawa S."/>
            <person name="Mori H."/>
            <person name="Toyoda A."/>
            <person name="Ijiri A."/>
            <person name="Suzuki S."/>
            <person name="Kurokawa K."/>
            <person name="Kamagata Y."/>
            <person name="Tamaki H."/>
        </authorList>
    </citation>
    <scope>NUCLEOTIDE SEQUENCE [LARGE SCALE GENOMIC DNA]</scope>
    <source>
        <strain evidence="2">BS525</strain>
    </source>
</reference>
<dbReference type="EMBL" id="QLTW01000284">
    <property type="protein sequence ID" value="MBT9146042.1"/>
    <property type="molecule type" value="Genomic_DNA"/>
</dbReference>
<gene>
    <name evidence="2" type="ORF">DDT42_01921</name>
</gene>
<dbReference type="InterPro" id="IPR002934">
    <property type="entry name" value="Polymerase_NTP_transf_dom"/>
</dbReference>